<evidence type="ECO:0000256" key="5">
    <source>
        <dbReference type="ARBA" id="ARBA00022960"/>
    </source>
</evidence>
<comment type="function">
    <text evidence="9">Reutilizes the intact tripeptide L-alanyl-gamma-D-glutamyl-meso-diaminopimelate by linking it to UDP-N-acetylmuramate.</text>
</comment>
<gene>
    <name evidence="9" type="primary">mpl</name>
    <name evidence="14" type="ORF">C7400_13364</name>
</gene>
<dbReference type="Pfam" id="PF01225">
    <property type="entry name" value="Mur_ligase"/>
    <property type="match status" value="1"/>
</dbReference>
<keyword evidence="15" id="KW-1185">Reference proteome</keyword>
<keyword evidence="1 9" id="KW-0436">Ligase</keyword>
<feature type="binding site" evidence="9">
    <location>
        <begin position="168"/>
        <end position="174"/>
    </location>
    <ligand>
        <name>ATP</name>
        <dbReference type="ChEBI" id="CHEBI:30616"/>
    </ligand>
</feature>
<feature type="domain" description="Mur ligase C-terminal" evidence="12">
    <location>
        <begin position="374"/>
        <end position="502"/>
    </location>
</feature>
<keyword evidence="9" id="KW-0460">Magnesium</keyword>
<keyword evidence="3 9" id="KW-0547">Nucleotide-binding</keyword>
<dbReference type="EMBL" id="QJJV01000033">
    <property type="protein sequence ID" value="PXX06781.1"/>
    <property type="molecule type" value="Genomic_DNA"/>
</dbReference>
<dbReference type="InterPro" id="IPR005757">
    <property type="entry name" value="Mpl"/>
</dbReference>
<reference evidence="14 15" key="1">
    <citation type="submission" date="2018-05" db="EMBL/GenBank/DDBJ databases">
        <title>Genomic Encyclopedia of Type Strains, Phase IV (KMG-V): Genome sequencing to study the core and pangenomes of soil and plant-associated prokaryotes.</title>
        <authorList>
            <person name="Whitman W."/>
        </authorList>
    </citation>
    <scope>NUCLEOTIDE SEQUENCE [LARGE SCALE GENOMIC DNA]</scope>
    <source>
        <strain evidence="14 15">SIr-6563</strain>
    </source>
</reference>
<keyword evidence="2 9" id="KW-0132">Cell division</keyword>
<dbReference type="Pfam" id="PF08245">
    <property type="entry name" value="Mur_ligase_M"/>
    <property type="match status" value="1"/>
</dbReference>
<feature type="region of interest" description="Disordered" evidence="10">
    <location>
        <begin position="1"/>
        <end position="20"/>
    </location>
</feature>
<comment type="caution">
    <text evidence="14">The sequence shown here is derived from an EMBL/GenBank/DDBJ whole genome shotgun (WGS) entry which is preliminary data.</text>
</comment>
<dbReference type="InterPro" id="IPR000713">
    <property type="entry name" value="Mur_ligase_N"/>
</dbReference>
<evidence type="ECO:0000259" key="12">
    <source>
        <dbReference type="Pfam" id="PF02875"/>
    </source>
</evidence>
<dbReference type="PANTHER" id="PTHR43445:SF5">
    <property type="entry name" value="UDP-N-ACETYLMURAMATE--L-ALANYL-GAMMA-D-GLUTAMYL-MESO-2,6-DIAMINOHEPTANDIOATE LIGASE"/>
    <property type="match status" value="1"/>
</dbReference>
<keyword evidence="6 9" id="KW-0573">Peptidoglycan synthesis</keyword>
<evidence type="ECO:0000256" key="3">
    <source>
        <dbReference type="ARBA" id="ARBA00022741"/>
    </source>
</evidence>
<feature type="domain" description="Mur ligase N-terminal catalytic" evidence="11">
    <location>
        <begin position="60"/>
        <end position="158"/>
    </location>
</feature>
<evidence type="ECO:0000313" key="14">
    <source>
        <dbReference type="EMBL" id="PXX06781.1"/>
    </source>
</evidence>
<evidence type="ECO:0000256" key="4">
    <source>
        <dbReference type="ARBA" id="ARBA00022840"/>
    </source>
</evidence>
<evidence type="ECO:0000256" key="6">
    <source>
        <dbReference type="ARBA" id="ARBA00022984"/>
    </source>
</evidence>
<comment type="catalytic activity">
    <reaction evidence="9">
        <text>UDP-N-acetyl-alpha-D-muramate + L-alanyl-gamma-D-glutamyl-meso-2,6-diaminopimelate + ATP = UDP-N-acetyl-alpha-D-muramoyl-L-alanyl-gamma-D-glutamyl-meso-2,6-diaminopimelate + ADP + phosphate + H(+)</text>
        <dbReference type="Rhea" id="RHEA:29563"/>
        <dbReference type="ChEBI" id="CHEBI:15378"/>
        <dbReference type="ChEBI" id="CHEBI:30616"/>
        <dbReference type="ChEBI" id="CHEBI:43474"/>
        <dbReference type="ChEBI" id="CHEBI:61401"/>
        <dbReference type="ChEBI" id="CHEBI:70757"/>
        <dbReference type="ChEBI" id="CHEBI:83905"/>
        <dbReference type="ChEBI" id="CHEBI:456216"/>
        <dbReference type="EC" id="6.3.2.45"/>
    </reaction>
</comment>
<sequence length="524" mass="56217">MHIPVQPRRYAHAGTPAPAKKPQALGYNSVLCSGGQAPPSCFPHPCNPFTTPTRRDRLMHIHILGICGTFMGGLAVLARSAGHTVTGCDAGVYPPMSTQLEAQGIRLIEGYDASQTELNPDLYVIGNVVSRGNPLMEEILNRGLPYTSGPQWLGEHVLRDKWVLAVAGTHGKTTTSSMLAWLLEDSGLNPGFLIGGVPLNFGISARLTDSSFFVIEADEYDTAFFDKRSKFVHYRPRTAVLNNLEFDHADIFPDLAAIETQFHHLVRTIPGVGRVVSNGRSEALDRVLARGVWSDVERFGVDGGWQALPAEEGVTVDERFAVYHHSERAGVVDWQIQGEHNRQNALAAIAAARSVGVPPAQAAQSLSSFRNVKRRMEVRGSVDGVTVYDDFAHHPTAIETTVAGLRTRVGRDNTRILAVLEPRSNTMKLGVMKAQLPGSLADADLVFGYGAPAGKDALGWDLAGALAPLGEKAQAFHDLDALVKAVVAAVRPGDQVLVMSNGGFGGVHQKLLDALSAKAGRSAA</sequence>
<organism evidence="14 15">
    <name type="scientific">Paraburkholderia tropica</name>
    <dbReference type="NCBI Taxonomy" id="92647"/>
    <lineage>
        <taxon>Bacteria</taxon>
        <taxon>Pseudomonadati</taxon>
        <taxon>Pseudomonadota</taxon>
        <taxon>Betaproteobacteria</taxon>
        <taxon>Burkholderiales</taxon>
        <taxon>Burkholderiaceae</taxon>
        <taxon>Paraburkholderia</taxon>
    </lineage>
</organism>
<comment type="similarity">
    <text evidence="9">Belongs to the MurCDEF family. Mpl subfamily.</text>
</comment>
<dbReference type="InterPro" id="IPR036615">
    <property type="entry name" value="Mur_ligase_C_dom_sf"/>
</dbReference>
<keyword evidence="4 9" id="KW-0067">ATP-binding</keyword>
<dbReference type="InterPro" id="IPR036565">
    <property type="entry name" value="Mur-like_cat_sf"/>
</dbReference>
<comment type="cofactor">
    <cofactor evidence="9">
        <name>Mg(2+)</name>
        <dbReference type="ChEBI" id="CHEBI:18420"/>
    </cofactor>
</comment>
<dbReference type="SUPFAM" id="SSF53244">
    <property type="entry name" value="MurD-like peptide ligases, peptide-binding domain"/>
    <property type="match status" value="1"/>
</dbReference>
<dbReference type="NCBIfam" id="TIGR01081">
    <property type="entry name" value="mpl"/>
    <property type="match status" value="1"/>
</dbReference>
<keyword evidence="7 9" id="KW-0131">Cell cycle</keyword>
<dbReference type="GO" id="GO:0016874">
    <property type="term" value="F:ligase activity"/>
    <property type="evidence" value="ECO:0007669"/>
    <property type="project" value="UniProtKB-KW"/>
</dbReference>
<dbReference type="SUPFAM" id="SSF51984">
    <property type="entry name" value="MurCD N-terminal domain"/>
    <property type="match status" value="1"/>
</dbReference>
<keyword evidence="8 9" id="KW-0961">Cell wall biogenesis/degradation</keyword>
<evidence type="ECO:0000256" key="9">
    <source>
        <dbReference type="HAMAP-Rule" id="MF_02020"/>
    </source>
</evidence>
<feature type="domain" description="Mur ligase central" evidence="13">
    <location>
        <begin position="166"/>
        <end position="352"/>
    </location>
</feature>
<dbReference type="Gene3D" id="3.40.1190.10">
    <property type="entry name" value="Mur-like, catalytic domain"/>
    <property type="match status" value="1"/>
</dbReference>
<protein>
    <recommendedName>
        <fullName evidence="9">UDP-N-acetylmuramate--L-alanyl-gamma-D-glutamyl-meso-2,6-diaminoheptandioate ligase</fullName>
        <ecNumber evidence="9">6.3.2.45</ecNumber>
    </recommendedName>
    <alternativeName>
        <fullName evidence="9">Murein peptide ligase</fullName>
    </alternativeName>
    <alternativeName>
        <fullName evidence="9">UDP-N-acetylmuramate:L-alanyl-gamma-D-glutamyl-meso-diaminopimelate ligase</fullName>
    </alternativeName>
</protein>
<dbReference type="InterPro" id="IPR004101">
    <property type="entry name" value="Mur_ligase_C"/>
</dbReference>
<accession>A0ABX5MDN1</accession>
<keyword evidence="5 9" id="KW-0133">Cell shape</keyword>
<evidence type="ECO:0000256" key="10">
    <source>
        <dbReference type="SAM" id="MobiDB-lite"/>
    </source>
</evidence>
<dbReference type="PANTHER" id="PTHR43445">
    <property type="entry name" value="UDP-N-ACETYLMURAMATE--L-ALANINE LIGASE-RELATED"/>
    <property type="match status" value="1"/>
</dbReference>
<dbReference type="SUPFAM" id="SSF53623">
    <property type="entry name" value="MurD-like peptide ligases, catalytic domain"/>
    <property type="match status" value="1"/>
</dbReference>
<evidence type="ECO:0000259" key="13">
    <source>
        <dbReference type="Pfam" id="PF08245"/>
    </source>
</evidence>
<dbReference type="Pfam" id="PF02875">
    <property type="entry name" value="Mur_ligase_C"/>
    <property type="match status" value="1"/>
</dbReference>
<dbReference type="InterPro" id="IPR050061">
    <property type="entry name" value="MurCDEF_pg_biosynth"/>
</dbReference>
<evidence type="ECO:0000256" key="1">
    <source>
        <dbReference type="ARBA" id="ARBA00022598"/>
    </source>
</evidence>
<name>A0ABX5MDN1_9BURK</name>
<dbReference type="EC" id="6.3.2.45" evidence="9"/>
<dbReference type="HAMAP" id="MF_02020">
    <property type="entry name" value="Mpl"/>
    <property type="match status" value="1"/>
</dbReference>
<dbReference type="Gene3D" id="3.90.190.20">
    <property type="entry name" value="Mur ligase, C-terminal domain"/>
    <property type="match status" value="1"/>
</dbReference>
<dbReference type="Proteomes" id="UP000247515">
    <property type="component" value="Unassembled WGS sequence"/>
</dbReference>
<comment type="pathway">
    <text evidence="9">Cell wall biogenesis; peptidoglycan recycling.</text>
</comment>
<evidence type="ECO:0000259" key="11">
    <source>
        <dbReference type="Pfam" id="PF01225"/>
    </source>
</evidence>
<evidence type="ECO:0000256" key="8">
    <source>
        <dbReference type="ARBA" id="ARBA00023316"/>
    </source>
</evidence>
<dbReference type="InterPro" id="IPR013221">
    <property type="entry name" value="Mur_ligase_cen"/>
</dbReference>
<dbReference type="Gene3D" id="3.40.50.720">
    <property type="entry name" value="NAD(P)-binding Rossmann-like Domain"/>
    <property type="match status" value="1"/>
</dbReference>
<evidence type="ECO:0000313" key="15">
    <source>
        <dbReference type="Proteomes" id="UP000247515"/>
    </source>
</evidence>
<evidence type="ECO:0000256" key="2">
    <source>
        <dbReference type="ARBA" id="ARBA00022618"/>
    </source>
</evidence>
<proteinExistence type="inferred from homology"/>
<evidence type="ECO:0000256" key="7">
    <source>
        <dbReference type="ARBA" id="ARBA00023306"/>
    </source>
</evidence>